<keyword evidence="4" id="KW-0689">Ribosomal protein</keyword>
<keyword evidence="5" id="KW-0687">Ribonucleoprotein</keyword>
<evidence type="ECO:0000256" key="4">
    <source>
        <dbReference type="ARBA" id="ARBA00022980"/>
    </source>
</evidence>
<dbReference type="EMBL" id="BARS01044918">
    <property type="protein sequence ID" value="GAG40831.1"/>
    <property type="molecule type" value="Genomic_DNA"/>
</dbReference>
<feature type="domain" description="Large ribosomal subunit protein uL11 N-terminal" evidence="8">
    <location>
        <begin position="9"/>
        <end position="63"/>
    </location>
</feature>
<name>X0YW39_9ZZZZ</name>
<dbReference type="SUPFAM" id="SSF46906">
    <property type="entry name" value="Ribosomal protein L11, C-terminal domain"/>
    <property type="match status" value="1"/>
</dbReference>
<dbReference type="NCBIfam" id="TIGR01632">
    <property type="entry name" value="L11_bact"/>
    <property type="match status" value="1"/>
</dbReference>
<evidence type="ECO:0000256" key="5">
    <source>
        <dbReference type="ARBA" id="ARBA00023274"/>
    </source>
</evidence>
<dbReference type="Pfam" id="PF00298">
    <property type="entry name" value="Ribosomal_L11"/>
    <property type="match status" value="1"/>
</dbReference>
<evidence type="ECO:0000313" key="9">
    <source>
        <dbReference type="EMBL" id="GAG40831.1"/>
    </source>
</evidence>
<dbReference type="Gene3D" id="1.10.10.250">
    <property type="entry name" value="Ribosomal protein L11, C-terminal domain"/>
    <property type="match status" value="1"/>
</dbReference>
<dbReference type="FunFam" id="3.30.1550.10:FF:000005">
    <property type="entry name" value="50S ribosomal protein L11"/>
    <property type="match status" value="1"/>
</dbReference>
<dbReference type="GO" id="GO:0006412">
    <property type="term" value="P:translation"/>
    <property type="evidence" value="ECO:0007669"/>
    <property type="project" value="InterPro"/>
</dbReference>
<reference evidence="9" key="1">
    <citation type="journal article" date="2014" name="Front. Microbiol.">
        <title>High frequency of phylogenetically diverse reductive dehalogenase-homologous genes in deep subseafloor sedimentary metagenomes.</title>
        <authorList>
            <person name="Kawai M."/>
            <person name="Futagami T."/>
            <person name="Toyoda A."/>
            <person name="Takaki Y."/>
            <person name="Nishi S."/>
            <person name="Hori S."/>
            <person name="Arai W."/>
            <person name="Tsubouchi T."/>
            <person name="Morono Y."/>
            <person name="Uchiyama I."/>
            <person name="Ito T."/>
            <person name="Fujiyama A."/>
            <person name="Inagaki F."/>
            <person name="Takami H."/>
        </authorList>
    </citation>
    <scope>NUCLEOTIDE SEQUENCE</scope>
    <source>
        <strain evidence="9">Expedition CK06-06</strain>
    </source>
</reference>
<dbReference type="AlphaFoldDB" id="X0YW39"/>
<dbReference type="InterPro" id="IPR036796">
    <property type="entry name" value="Ribosomal_uL11_N_sf"/>
</dbReference>
<evidence type="ECO:0000259" key="7">
    <source>
        <dbReference type="Pfam" id="PF00298"/>
    </source>
</evidence>
<proteinExistence type="inferred from homology"/>
<dbReference type="PANTHER" id="PTHR11661">
    <property type="entry name" value="60S RIBOSOMAL PROTEIN L12"/>
    <property type="match status" value="1"/>
</dbReference>
<sequence length="143" mass="15491">MAKNVVAKINLHIPAGQATPAPPVGPALGERKLNIMDFCKKFNDATKGETPGTIIPVIISVHMGGTFDFILKQPPAAELIKMAAGVESGSAEPNRMKVARITREQVRRIAERKLPDLNTYKMESAMRIIEGTARNMGVEVVEA</sequence>
<dbReference type="InterPro" id="IPR020785">
    <property type="entry name" value="Ribosomal_uL11_CS"/>
</dbReference>
<dbReference type="PANTHER" id="PTHR11661:SF1">
    <property type="entry name" value="LARGE RIBOSOMAL SUBUNIT PROTEIN UL11M"/>
    <property type="match status" value="1"/>
</dbReference>
<keyword evidence="3" id="KW-0694">RNA-binding</keyword>
<dbReference type="InterPro" id="IPR020784">
    <property type="entry name" value="Ribosomal_uL11_N"/>
</dbReference>
<dbReference type="FunFam" id="1.10.10.250:FF:000001">
    <property type="entry name" value="50S ribosomal protein L11"/>
    <property type="match status" value="1"/>
</dbReference>
<dbReference type="SUPFAM" id="SSF54747">
    <property type="entry name" value="Ribosomal L11/L12e N-terminal domain"/>
    <property type="match status" value="1"/>
</dbReference>
<accession>X0YW39</accession>
<dbReference type="InterPro" id="IPR006519">
    <property type="entry name" value="Ribosomal_uL11_bac-typ"/>
</dbReference>
<comment type="similarity">
    <text evidence="1">Belongs to the universal ribosomal protein uL11 family.</text>
</comment>
<dbReference type="InterPro" id="IPR020783">
    <property type="entry name" value="Ribosomal_uL11_C"/>
</dbReference>
<feature type="domain" description="Large ribosomal subunit protein uL11 C-terminal" evidence="7">
    <location>
        <begin position="72"/>
        <end position="140"/>
    </location>
</feature>
<dbReference type="Gene3D" id="3.30.1550.10">
    <property type="entry name" value="Ribosomal protein L11/L12, N-terminal domain"/>
    <property type="match status" value="1"/>
</dbReference>
<dbReference type="SMART" id="SM00649">
    <property type="entry name" value="RL11"/>
    <property type="match status" value="1"/>
</dbReference>
<dbReference type="Pfam" id="PF03946">
    <property type="entry name" value="Ribosomal_L11_N"/>
    <property type="match status" value="1"/>
</dbReference>
<dbReference type="InterPro" id="IPR036769">
    <property type="entry name" value="Ribosomal_uL11_C_sf"/>
</dbReference>
<dbReference type="GO" id="GO:0003735">
    <property type="term" value="F:structural constituent of ribosome"/>
    <property type="evidence" value="ECO:0007669"/>
    <property type="project" value="InterPro"/>
</dbReference>
<protein>
    <recommendedName>
        <fullName evidence="6">Large ribosomal subunit protein uL11m</fullName>
    </recommendedName>
</protein>
<dbReference type="PROSITE" id="PS00359">
    <property type="entry name" value="RIBOSOMAL_L11"/>
    <property type="match status" value="1"/>
</dbReference>
<dbReference type="GO" id="GO:0070180">
    <property type="term" value="F:large ribosomal subunit rRNA binding"/>
    <property type="evidence" value="ECO:0007669"/>
    <property type="project" value="TreeGrafter"/>
</dbReference>
<gene>
    <name evidence="9" type="ORF">S01H1_67790</name>
</gene>
<comment type="caution">
    <text evidence="9">The sequence shown here is derived from an EMBL/GenBank/DDBJ whole genome shotgun (WGS) entry which is preliminary data.</text>
</comment>
<evidence type="ECO:0000256" key="6">
    <source>
        <dbReference type="ARBA" id="ARBA00040104"/>
    </source>
</evidence>
<organism evidence="9">
    <name type="scientific">marine sediment metagenome</name>
    <dbReference type="NCBI Taxonomy" id="412755"/>
    <lineage>
        <taxon>unclassified sequences</taxon>
        <taxon>metagenomes</taxon>
        <taxon>ecological metagenomes</taxon>
    </lineage>
</organism>
<evidence type="ECO:0000259" key="8">
    <source>
        <dbReference type="Pfam" id="PF03946"/>
    </source>
</evidence>
<evidence type="ECO:0000256" key="3">
    <source>
        <dbReference type="ARBA" id="ARBA00022884"/>
    </source>
</evidence>
<dbReference type="CDD" id="cd00349">
    <property type="entry name" value="Ribosomal_L11"/>
    <property type="match status" value="1"/>
</dbReference>
<dbReference type="GO" id="GO:0022625">
    <property type="term" value="C:cytosolic large ribosomal subunit"/>
    <property type="evidence" value="ECO:0007669"/>
    <property type="project" value="TreeGrafter"/>
</dbReference>
<keyword evidence="2" id="KW-0699">rRNA-binding</keyword>
<dbReference type="HAMAP" id="MF_00736">
    <property type="entry name" value="Ribosomal_uL11"/>
    <property type="match status" value="1"/>
</dbReference>
<evidence type="ECO:0000256" key="2">
    <source>
        <dbReference type="ARBA" id="ARBA00022730"/>
    </source>
</evidence>
<dbReference type="InterPro" id="IPR000911">
    <property type="entry name" value="Ribosomal_uL11"/>
</dbReference>
<evidence type="ECO:0000256" key="1">
    <source>
        <dbReference type="ARBA" id="ARBA00010537"/>
    </source>
</evidence>